<reference evidence="3 4" key="1">
    <citation type="submission" date="2021-03" db="EMBL/GenBank/DDBJ databases">
        <authorList>
            <person name="King G.J."/>
            <person name="Bancroft I."/>
            <person name="Baten A."/>
            <person name="Bloomfield J."/>
            <person name="Borpatragohain P."/>
            <person name="He Z."/>
            <person name="Irish N."/>
            <person name="Irwin J."/>
            <person name="Liu K."/>
            <person name="Mauleon R.P."/>
            <person name="Moore J."/>
            <person name="Morris R."/>
            <person name="Ostergaard L."/>
            <person name="Wang B."/>
            <person name="Wells R."/>
        </authorList>
    </citation>
    <scope>NUCLEOTIDE SEQUENCE [LARGE SCALE GENOMIC DNA]</scope>
    <source>
        <strain evidence="3">R-o-18</strain>
        <tissue evidence="3">Leaf</tissue>
    </source>
</reference>
<evidence type="ECO:0000256" key="1">
    <source>
        <dbReference type="SAM" id="MobiDB-lite"/>
    </source>
</evidence>
<feature type="compositionally biased region" description="Polar residues" evidence="1">
    <location>
        <begin position="718"/>
        <end position="729"/>
    </location>
</feature>
<feature type="compositionally biased region" description="Polar residues" evidence="1">
    <location>
        <begin position="162"/>
        <end position="179"/>
    </location>
</feature>
<accession>A0ABQ7LL74</accession>
<dbReference type="PANTHER" id="PTHR31105:SF57">
    <property type="entry name" value="ZINC-RIBBON DOMAIN-CONTAINING PROTEIN-RELATED"/>
    <property type="match status" value="1"/>
</dbReference>
<feature type="region of interest" description="Disordered" evidence="1">
    <location>
        <begin position="156"/>
        <end position="179"/>
    </location>
</feature>
<name>A0ABQ7LL74_BRACM</name>
<dbReference type="EMBL" id="JADBGQ010000008">
    <property type="protein sequence ID" value="KAG5386234.1"/>
    <property type="molecule type" value="Genomic_DNA"/>
</dbReference>
<evidence type="ECO:0000313" key="3">
    <source>
        <dbReference type="EMBL" id="KAG5386234.1"/>
    </source>
</evidence>
<dbReference type="Pfam" id="PF22910">
    <property type="entry name" value="EDR4-like_1st"/>
    <property type="match status" value="1"/>
</dbReference>
<dbReference type="InterPro" id="IPR040244">
    <property type="entry name" value="EDR4-like"/>
</dbReference>
<feature type="domain" description="Enhanced disease resistance 4-like N-terminal" evidence="2">
    <location>
        <begin position="53"/>
        <end position="85"/>
    </location>
</feature>
<feature type="region of interest" description="Disordered" evidence="1">
    <location>
        <begin position="403"/>
        <end position="422"/>
    </location>
</feature>
<dbReference type="InterPro" id="IPR055126">
    <property type="entry name" value="EDR4-like_N"/>
</dbReference>
<feature type="compositionally biased region" description="Low complexity" evidence="1">
    <location>
        <begin position="487"/>
        <end position="499"/>
    </location>
</feature>
<evidence type="ECO:0000313" key="4">
    <source>
        <dbReference type="Proteomes" id="UP000823674"/>
    </source>
</evidence>
<comment type="caution">
    <text evidence="3">The sequence shown here is derived from an EMBL/GenBank/DDBJ whole genome shotgun (WGS) entry which is preliminary data.</text>
</comment>
<gene>
    <name evidence="3" type="primary">A09p062270.1_BraROA</name>
    <name evidence="3" type="ORF">IGI04_037704</name>
</gene>
<proteinExistence type="predicted"/>
<organism evidence="3 4">
    <name type="scientific">Brassica rapa subsp. trilocularis</name>
    <dbReference type="NCBI Taxonomy" id="1813537"/>
    <lineage>
        <taxon>Eukaryota</taxon>
        <taxon>Viridiplantae</taxon>
        <taxon>Streptophyta</taxon>
        <taxon>Embryophyta</taxon>
        <taxon>Tracheophyta</taxon>
        <taxon>Spermatophyta</taxon>
        <taxon>Magnoliopsida</taxon>
        <taxon>eudicotyledons</taxon>
        <taxon>Gunneridae</taxon>
        <taxon>Pentapetalae</taxon>
        <taxon>rosids</taxon>
        <taxon>malvids</taxon>
        <taxon>Brassicales</taxon>
        <taxon>Brassicaceae</taxon>
        <taxon>Brassiceae</taxon>
        <taxon>Brassica</taxon>
    </lineage>
</organism>
<protein>
    <recommendedName>
        <fullName evidence="2">Enhanced disease resistance 4-like N-terminal domain-containing protein</fullName>
    </recommendedName>
</protein>
<keyword evidence="4" id="KW-1185">Reference proteome</keyword>
<sequence>MMVKKKQSRSTEKKTLEPKLLPIFHSKLASGKDMKHMIRGMSSIPVPGLSSQSRVVRCPKCHKFLQEPVDVTIYKCSGCDSILQAKSWEMESEEGGGSKTPMRSSYRKYSSRASSSPLFERGYHSKTAYIRREWMTSATPSPSSYGYTSSPFHGSQREGWFQESSAAASPQSRMHDSQLSITKKEDTTLLDLLRFVDSRTSFAEDSASDSHHLSSSDKGSGDRVCNVSTDAVKWETFEEDMGIKEEIRSISSKFIDLTFQPQWNHKLRAQASLLGDGEILVERMSDSTETDADRLVEPLNNKEHVCETNLMSENTQEFDLGELKRQDIMGEKRGLLLEKSPRFSLWLNHKEDMESQNESCYEGVYGREDRAGLHLEEYETNYENYYSNPFEWTTPTFHVPEYEPEEGGQARSESSSFSDHEEEPWLVDYNKTKELQVVGVVVEDGPSLHFDKCGYESTTLEETLESTPKFYLHEPELLEPDNEADGSSESSSTGSFNSHESSKLRAVFHQEEEEPQVMSDSRTEMILGALLEPNDHVIPKEREMDHEEEDDDPWLVDDCETKALKVHVMAEDGASLHLEKFENEKMLLDQRVEPKEDIFRLSLDDTVEEEWVTFDLETSQEDKEVNLRQTFKQGDTEENTPTPASASGLVLSEEEILRDHLEHFQKENEKSRRTSEVVGLRHALYQTQTSPLSTLPIDTPIGSPRHILMRSHMVSPLRSLTNSSGSLSDVLSLPKKT</sequence>
<dbReference type="Proteomes" id="UP000823674">
    <property type="component" value="Chromosome A09"/>
</dbReference>
<dbReference type="PANTHER" id="PTHR31105">
    <property type="entry name" value="EXTRA-LARGE G-PROTEIN-LIKE"/>
    <property type="match status" value="1"/>
</dbReference>
<feature type="region of interest" description="Disordered" evidence="1">
    <location>
        <begin position="479"/>
        <end position="503"/>
    </location>
</feature>
<evidence type="ECO:0000259" key="2">
    <source>
        <dbReference type="Pfam" id="PF22910"/>
    </source>
</evidence>
<feature type="region of interest" description="Disordered" evidence="1">
    <location>
        <begin position="718"/>
        <end position="737"/>
    </location>
</feature>